<comment type="caution">
    <text evidence="4">The sequence shown here is derived from an EMBL/GenBank/DDBJ whole genome shotgun (WGS) entry which is preliminary data.</text>
</comment>
<dbReference type="SUPFAM" id="SSF48452">
    <property type="entry name" value="TPR-like"/>
    <property type="match status" value="1"/>
</dbReference>
<dbReference type="Gene3D" id="1.25.40.10">
    <property type="entry name" value="Tetratricopeptide repeat domain"/>
    <property type="match status" value="1"/>
</dbReference>
<dbReference type="NCBIfam" id="TIGR02795">
    <property type="entry name" value="tol_pal_ybgF"/>
    <property type="match status" value="1"/>
</dbReference>
<evidence type="ECO:0000313" key="5">
    <source>
        <dbReference type="Proteomes" id="UP000005496"/>
    </source>
</evidence>
<evidence type="ECO:0000313" key="4">
    <source>
        <dbReference type="EMBL" id="EFI34634.1"/>
    </source>
</evidence>
<accession>D6SPF8</accession>
<dbReference type="InterPro" id="IPR019734">
    <property type="entry name" value="TPR_rpt"/>
</dbReference>
<name>D6SPF8_9BACT</name>
<dbReference type="RefSeq" id="WP_008869954.1">
    <property type="nucleotide sequence ID" value="NZ_ACJN02000002.1"/>
</dbReference>
<evidence type="ECO:0000256" key="2">
    <source>
        <dbReference type="SAM" id="Coils"/>
    </source>
</evidence>
<dbReference type="AlphaFoldDB" id="D6SPF8"/>
<dbReference type="GO" id="GO:0051301">
    <property type="term" value="P:cell division"/>
    <property type="evidence" value="ECO:0007669"/>
    <property type="project" value="InterPro"/>
</dbReference>
<reference evidence="4" key="1">
    <citation type="submission" date="2010-05" db="EMBL/GenBank/DDBJ databases">
        <title>The draft genome of Desulfonatronospira thiodismutans ASO3-1.</title>
        <authorList>
            <consortium name="US DOE Joint Genome Institute (JGI-PGF)"/>
            <person name="Lucas S."/>
            <person name="Copeland A."/>
            <person name="Lapidus A."/>
            <person name="Cheng J.-F."/>
            <person name="Bruce D."/>
            <person name="Goodwin L."/>
            <person name="Pitluck S."/>
            <person name="Chertkov O."/>
            <person name="Brettin T."/>
            <person name="Detter J.C."/>
            <person name="Han C."/>
            <person name="Land M.L."/>
            <person name="Hauser L."/>
            <person name="Kyrpides N."/>
            <person name="Mikhailova N."/>
            <person name="Muyzer G."/>
            <person name="Woyke T."/>
        </authorList>
    </citation>
    <scope>NUCLEOTIDE SEQUENCE [LARGE SCALE GENOMIC DNA]</scope>
    <source>
        <strain evidence="4">ASO3-1</strain>
    </source>
</reference>
<dbReference type="PROSITE" id="PS50005">
    <property type="entry name" value="TPR"/>
    <property type="match status" value="1"/>
</dbReference>
<keyword evidence="5" id="KW-1185">Reference proteome</keyword>
<keyword evidence="3" id="KW-0732">Signal</keyword>
<keyword evidence="2" id="KW-0175">Coiled coil</keyword>
<gene>
    <name evidence="4" type="ORF">Dthio_PD2006</name>
</gene>
<protein>
    <submittedName>
        <fullName evidence="4">Tol-pal system protein YbgF</fullName>
    </submittedName>
</protein>
<feature type="repeat" description="TPR" evidence="1">
    <location>
        <begin position="207"/>
        <end position="240"/>
    </location>
</feature>
<feature type="signal peptide" evidence="3">
    <location>
        <begin position="1"/>
        <end position="17"/>
    </location>
</feature>
<sequence length="292" mass="33316">MLIVKTFLLAVAVFVLSACVTGQSGVDRMQMQIRNLERQQHEDRQEMEQELERHQEELAAATKALEEKVAEAGGPVQASQAHLWAELESLRVQVATMSGNLDALERKVFRMGEDQDIPEEVKALQQRTQKLDRHLQTMASQLGVDLQDEVETAAISDDPDLEPVGDPQTARALYQRALDSFYDREYERAQSLWEEFAENYPEHDLISNAYFWQGESFYQMQEYAEAALAYQEVISNYPDSNKITASMLKQGMSFIELGREEAGQLVLNELLEEYPDSAEARRARAFISEEDL</sequence>
<dbReference type="PROSITE" id="PS51257">
    <property type="entry name" value="PROKAR_LIPOPROTEIN"/>
    <property type="match status" value="1"/>
</dbReference>
<feature type="coiled-coil region" evidence="2">
    <location>
        <begin position="26"/>
        <end position="107"/>
    </location>
</feature>
<dbReference type="InterPro" id="IPR011990">
    <property type="entry name" value="TPR-like_helical_dom_sf"/>
</dbReference>
<dbReference type="HAMAP" id="MF_02066">
    <property type="entry name" value="CpoB"/>
    <property type="match status" value="1"/>
</dbReference>
<dbReference type="Pfam" id="PF13174">
    <property type="entry name" value="TPR_6"/>
    <property type="match status" value="3"/>
</dbReference>
<proteinExistence type="inferred from homology"/>
<dbReference type="OrthoDB" id="13540at2"/>
<keyword evidence="1" id="KW-0802">TPR repeat</keyword>
<dbReference type="EMBL" id="ACJN02000002">
    <property type="protein sequence ID" value="EFI34634.1"/>
    <property type="molecule type" value="Genomic_DNA"/>
</dbReference>
<evidence type="ECO:0000256" key="3">
    <source>
        <dbReference type="SAM" id="SignalP"/>
    </source>
</evidence>
<feature type="chain" id="PRO_5039924064" evidence="3">
    <location>
        <begin position="18"/>
        <end position="292"/>
    </location>
</feature>
<organism evidence="4 5">
    <name type="scientific">Desulfonatronospira thiodismutans ASO3-1</name>
    <dbReference type="NCBI Taxonomy" id="555779"/>
    <lineage>
        <taxon>Bacteria</taxon>
        <taxon>Pseudomonadati</taxon>
        <taxon>Thermodesulfobacteriota</taxon>
        <taxon>Desulfovibrionia</taxon>
        <taxon>Desulfovibrionales</taxon>
        <taxon>Desulfonatronovibrionaceae</taxon>
        <taxon>Desulfonatronospira</taxon>
    </lineage>
</organism>
<dbReference type="eggNOG" id="COG1729">
    <property type="taxonomic scope" value="Bacteria"/>
</dbReference>
<dbReference type="InterPro" id="IPR014162">
    <property type="entry name" value="CpoB_C"/>
</dbReference>
<evidence type="ECO:0000256" key="1">
    <source>
        <dbReference type="PROSITE-ProRule" id="PRU00339"/>
    </source>
</evidence>
<dbReference type="InterPro" id="IPR034706">
    <property type="entry name" value="CpoB"/>
</dbReference>
<dbReference type="Proteomes" id="UP000005496">
    <property type="component" value="Unassembled WGS sequence"/>
</dbReference>